<keyword evidence="4" id="KW-1185">Reference proteome</keyword>
<dbReference type="Proteomes" id="UP001145742">
    <property type="component" value="Unassembled WGS sequence"/>
</dbReference>
<keyword evidence="2" id="KW-1133">Transmembrane helix</keyword>
<feature type="transmembrane region" description="Helical" evidence="2">
    <location>
        <begin position="55"/>
        <end position="75"/>
    </location>
</feature>
<keyword evidence="2" id="KW-0472">Membrane</keyword>
<dbReference type="PANTHER" id="PTHR33332">
    <property type="entry name" value="REVERSE TRANSCRIPTASE DOMAIN-CONTAINING PROTEIN"/>
    <property type="match status" value="1"/>
</dbReference>
<evidence type="ECO:0000256" key="1">
    <source>
        <dbReference type="SAM" id="MobiDB-lite"/>
    </source>
</evidence>
<evidence type="ECO:0000256" key="2">
    <source>
        <dbReference type="SAM" id="Phobius"/>
    </source>
</evidence>
<evidence type="ECO:0000313" key="3">
    <source>
        <dbReference type="EMBL" id="KAJ7404290.1"/>
    </source>
</evidence>
<feature type="region of interest" description="Disordered" evidence="1">
    <location>
        <begin position="1"/>
        <end position="34"/>
    </location>
</feature>
<comment type="caution">
    <text evidence="3">The sequence shown here is derived from an EMBL/GenBank/DDBJ whole genome shotgun (WGS) entry which is preliminary data.</text>
</comment>
<keyword evidence="2" id="KW-0812">Transmembrane</keyword>
<feature type="compositionally biased region" description="Basic and acidic residues" evidence="1">
    <location>
        <begin position="10"/>
        <end position="34"/>
    </location>
</feature>
<dbReference type="EMBL" id="WHWB01034782">
    <property type="protein sequence ID" value="KAJ7404290.1"/>
    <property type="molecule type" value="Genomic_DNA"/>
</dbReference>
<evidence type="ECO:0000313" key="4">
    <source>
        <dbReference type="Proteomes" id="UP001145742"/>
    </source>
</evidence>
<protein>
    <submittedName>
        <fullName evidence="3">Uncharacterized protein</fullName>
    </submittedName>
</protein>
<gene>
    <name evidence="3" type="ORF">WISP_146763</name>
</gene>
<accession>A0ABQ9CQF8</accession>
<proteinExistence type="predicted"/>
<reference evidence="3" key="1">
    <citation type="submission" date="2019-10" db="EMBL/GenBank/DDBJ databases">
        <authorList>
            <person name="Soares A.E.R."/>
            <person name="Aleixo A."/>
            <person name="Schneider P."/>
            <person name="Miyaki C.Y."/>
            <person name="Schneider M.P."/>
            <person name="Mello C."/>
            <person name="Vasconcelos A.T.R."/>
        </authorList>
    </citation>
    <scope>NUCLEOTIDE SEQUENCE</scope>
    <source>
        <tissue evidence="3">Muscle</tissue>
    </source>
</reference>
<sequence length="282" mass="31653">MKQDGNMVKYLEEEKEKEEERKSNMEILEESDKQSKVEPVGLGKRAAKSPAMSKLHFSVLLISLLCGLATSYVSMKEKGICIMVLLATSCVSTKEKGISIMVLAVKLQTIKKHKDERIEGILSQFAGDTKLGRSVKLLEGRQVLQRDLDRLDLWVESSGMRFNKKKCWVLPLGQNNPLQCYRLGEECLESCPVEKVLVVLVDSWLNMSQQCAQLVKKAKGILACIRNSVSSRTRTAIIPLYSALFRSHLKYCIQFWAYPYENTEECPEKGNGAGEGSGVQVL</sequence>
<organism evidence="3 4">
    <name type="scientific">Willisornis vidua</name>
    <name type="common">Xingu scale-backed antbird</name>
    <dbReference type="NCBI Taxonomy" id="1566151"/>
    <lineage>
        <taxon>Eukaryota</taxon>
        <taxon>Metazoa</taxon>
        <taxon>Chordata</taxon>
        <taxon>Craniata</taxon>
        <taxon>Vertebrata</taxon>
        <taxon>Euteleostomi</taxon>
        <taxon>Archelosauria</taxon>
        <taxon>Archosauria</taxon>
        <taxon>Dinosauria</taxon>
        <taxon>Saurischia</taxon>
        <taxon>Theropoda</taxon>
        <taxon>Coelurosauria</taxon>
        <taxon>Aves</taxon>
        <taxon>Neognathae</taxon>
        <taxon>Neoaves</taxon>
        <taxon>Telluraves</taxon>
        <taxon>Australaves</taxon>
        <taxon>Passeriformes</taxon>
        <taxon>Thamnophilidae</taxon>
        <taxon>Willisornis</taxon>
    </lineage>
</organism>
<name>A0ABQ9CQF8_9PASS</name>